<name>A0A9N9ILL4_9GLOM</name>
<accession>A0A9N9ILL4</accession>
<organism evidence="1 2">
    <name type="scientific">Racocetra fulgida</name>
    <dbReference type="NCBI Taxonomy" id="60492"/>
    <lineage>
        <taxon>Eukaryota</taxon>
        <taxon>Fungi</taxon>
        <taxon>Fungi incertae sedis</taxon>
        <taxon>Mucoromycota</taxon>
        <taxon>Glomeromycotina</taxon>
        <taxon>Glomeromycetes</taxon>
        <taxon>Diversisporales</taxon>
        <taxon>Gigasporaceae</taxon>
        <taxon>Racocetra</taxon>
    </lineage>
</organism>
<protein>
    <submittedName>
        <fullName evidence="1">12339_t:CDS:1</fullName>
    </submittedName>
</protein>
<keyword evidence="2" id="KW-1185">Reference proteome</keyword>
<evidence type="ECO:0000313" key="1">
    <source>
        <dbReference type="EMBL" id="CAG8740855.1"/>
    </source>
</evidence>
<sequence length="227" mass="26668">MTIDSTTSLENSSIRTQDKFIFTSFLEPMRVNPQPSKSKPTKNQQVIKVPLRQKKRIHQPPNSLLLCKRTKQRHYSKVSDTEITSIPSDLLQKEPEDSEICWQNVTNNKPNDYMLAYPEYCYYPNMKIFSDHKMEATDSNQFRNMLPGAQTNDNICAISSEYITMEHLDMSFPWNYDHFEYPAHRVLPSIFPKDDDNHYIINTQLQLPQSEEINSILHPYQDNTYPN</sequence>
<evidence type="ECO:0000313" key="2">
    <source>
        <dbReference type="Proteomes" id="UP000789396"/>
    </source>
</evidence>
<proteinExistence type="predicted"/>
<dbReference type="EMBL" id="CAJVPZ010032047">
    <property type="protein sequence ID" value="CAG8740855.1"/>
    <property type="molecule type" value="Genomic_DNA"/>
</dbReference>
<dbReference type="OrthoDB" id="6247875at2759"/>
<dbReference type="AlphaFoldDB" id="A0A9N9ILL4"/>
<comment type="caution">
    <text evidence="1">The sequence shown here is derived from an EMBL/GenBank/DDBJ whole genome shotgun (WGS) entry which is preliminary data.</text>
</comment>
<dbReference type="Proteomes" id="UP000789396">
    <property type="component" value="Unassembled WGS sequence"/>
</dbReference>
<reference evidence="1" key="1">
    <citation type="submission" date="2021-06" db="EMBL/GenBank/DDBJ databases">
        <authorList>
            <person name="Kallberg Y."/>
            <person name="Tangrot J."/>
            <person name="Rosling A."/>
        </authorList>
    </citation>
    <scope>NUCLEOTIDE SEQUENCE</scope>
    <source>
        <strain evidence="1">IN212</strain>
    </source>
</reference>
<gene>
    <name evidence="1" type="ORF">RFULGI_LOCUS12850</name>
</gene>